<proteinExistence type="predicted"/>
<organism evidence="1 2">
    <name type="scientific">Sphagnurus paluster</name>
    <dbReference type="NCBI Taxonomy" id="117069"/>
    <lineage>
        <taxon>Eukaryota</taxon>
        <taxon>Fungi</taxon>
        <taxon>Dikarya</taxon>
        <taxon>Basidiomycota</taxon>
        <taxon>Agaricomycotina</taxon>
        <taxon>Agaricomycetes</taxon>
        <taxon>Agaricomycetidae</taxon>
        <taxon>Agaricales</taxon>
        <taxon>Tricholomatineae</taxon>
        <taxon>Lyophyllaceae</taxon>
        <taxon>Sphagnurus</taxon>
    </lineage>
</organism>
<evidence type="ECO:0000313" key="1">
    <source>
        <dbReference type="EMBL" id="KAG5634423.1"/>
    </source>
</evidence>
<accession>A0A9P7K2M8</accession>
<feature type="non-terminal residue" evidence="1">
    <location>
        <position position="130"/>
    </location>
</feature>
<dbReference type="Proteomes" id="UP000717328">
    <property type="component" value="Unassembled WGS sequence"/>
</dbReference>
<reference evidence="1" key="1">
    <citation type="submission" date="2021-02" db="EMBL/GenBank/DDBJ databases">
        <authorList>
            <person name="Nieuwenhuis M."/>
            <person name="Van De Peppel L.J.J."/>
        </authorList>
    </citation>
    <scope>NUCLEOTIDE SEQUENCE</scope>
    <source>
        <strain evidence="1">D49</strain>
    </source>
</reference>
<name>A0A9P7K2M8_9AGAR</name>
<comment type="caution">
    <text evidence="1">The sequence shown here is derived from an EMBL/GenBank/DDBJ whole genome shotgun (WGS) entry which is preliminary data.</text>
</comment>
<protein>
    <submittedName>
        <fullName evidence="1">Uncharacterized protein</fullName>
    </submittedName>
</protein>
<dbReference type="OrthoDB" id="412006at2759"/>
<keyword evidence="2" id="KW-1185">Reference proteome</keyword>
<gene>
    <name evidence="1" type="ORF">H0H81_002051</name>
</gene>
<evidence type="ECO:0000313" key="2">
    <source>
        <dbReference type="Proteomes" id="UP000717328"/>
    </source>
</evidence>
<dbReference type="EMBL" id="JABCKI010006421">
    <property type="protein sequence ID" value="KAG5634423.1"/>
    <property type="molecule type" value="Genomic_DNA"/>
</dbReference>
<sequence length="130" mass="15032">MPKQRVPPTKPALWWNHTCQEATQARHHAAINDDAPSINALTNAHCRIIKEEKQDWVTHAITHSKYADIWDIAKWSTGQRRVVVPPIISEDSTTYMDNTNKANHIAATYFPWEPPISIQIVQDNNLRQWE</sequence>
<reference evidence="1" key="2">
    <citation type="submission" date="2021-10" db="EMBL/GenBank/DDBJ databases">
        <title>Phylogenomics reveals ancestral predisposition of the termite-cultivated fungus Termitomyces towards a domesticated lifestyle.</title>
        <authorList>
            <person name="Auxier B."/>
            <person name="Grum-Grzhimaylo A."/>
            <person name="Cardenas M.E."/>
            <person name="Lodge J.D."/>
            <person name="Laessoe T."/>
            <person name="Pedersen O."/>
            <person name="Smith M.E."/>
            <person name="Kuyper T.W."/>
            <person name="Franco-Molano E.A."/>
            <person name="Baroni T.J."/>
            <person name="Aanen D.K."/>
        </authorList>
    </citation>
    <scope>NUCLEOTIDE SEQUENCE</scope>
    <source>
        <strain evidence="1">D49</strain>
    </source>
</reference>
<dbReference type="AlphaFoldDB" id="A0A9P7K2M8"/>